<dbReference type="EMBL" id="CP000436">
    <property type="protein sequence ID" value="ABI25686.1"/>
    <property type="molecule type" value="Genomic_DNA"/>
</dbReference>
<sequence>MEKYQADELALQLVNSILKTEPSALASDSAAVDARHIADFVKTLSDRFQQDLDDFNVTPTLD</sequence>
<organism evidence="1">
    <name type="scientific">Histophilus somni (strain 129Pt)</name>
    <name type="common">Haemophilus somnus</name>
    <dbReference type="NCBI Taxonomy" id="205914"/>
    <lineage>
        <taxon>Bacteria</taxon>
        <taxon>Pseudomonadati</taxon>
        <taxon>Pseudomonadota</taxon>
        <taxon>Gammaproteobacteria</taxon>
        <taxon>Pasteurellales</taxon>
        <taxon>Pasteurellaceae</taxon>
        <taxon>Histophilus</taxon>
    </lineage>
</organism>
<reference evidence="1" key="1">
    <citation type="submission" date="2006-08" db="EMBL/GenBank/DDBJ databases">
        <title>Complete genome sequence of Haemophilus somnus 129PT.</title>
        <authorList>
            <person name="Copeland A."/>
            <person name="Lucas S."/>
            <person name="Lapidus A."/>
            <person name="Barry K."/>
            <person name="Glavina del Rio T."/>
            <person name="Hammon N."/>
            <person name="Dalin E."/>
            <person name="Tice H."/>
            <person name="Pitluck S."/>
            <person name="Brettin T.S."/>
            <person name="Bruce D."/>
            <person name="Challacombe J.F."/>
            <person name="Chertkov O."/>
            <person name="Detter J.C."/>
            <person name="Gilna P."/>
            <person name="Han S."/>
            <person name="Misra M."/>
            <person name="Tapia R."/>
            <person name="Thayer N.N."/>
            <person name="Xie G."/>
            <person name="Inzana T.J."/>
            <person name="Duncan A.J."/>
            <person name="Siddaramppa S."/>
            <person name="Richardson P."/>
        </authorList>
    </citation>
    <scope>NUCLEOTIDE SEQUENCE</scope>
    <source>
        <strain evidence="1">129PT</strain>
    </source>
</reference>
<evidence type="ECO:0000313" key="1">
    <source>
        <dbReference type="EMBL" id="ABI25686.1"/>
    </source>
</evidence>
<protein>
    <submittedName>
        <fullName evidence="1">Uncharacterized protein</fullName>
    </submittedName>
</protein>
<name>Q0I4H2_HISS1</name>
<proteinExistence type="predicted"/>
<gene>
    <name evidence="1" type="ordered locus">HS_1411</name>
</gene>
<dbReference type="AlphaFoldDB" id="Q0I4H2"/>
<dbReference type="KEGG" id="hso:HS_1411"/>
<accession>Q0I4H2</accession>
<dbReference type="HOGENOM" id="CLU_2897910_0_0_6"/>